<sequence length="100" mass="11799">MKTKMKVLAVASLLLPAFFTASSETAIAQVPSRQVVVRQTWVPGHYVRRGRDYIWMNGYYRNTPVQYVTYSKPARYKTWNPGYWRRTPGGRVWVQGYWSY</sequence>
<dbReference type="InterPro" id="IPR024447">
    <property type="entry name" value="YXWGXW_rpt"/>
</dbReference>
<comment type="caution">
    <text evidence="2">The sequence shown here is derived from an EMBL/GenBank/DDBJ whole genome shotgun (WGS) entry which is preliminary data.</text>
</comment>
<feature type="chain" id="PRO_5037979051" evidence="1">
    <location>
        <begin position="29"/>
        <end position="100"/>
    </location>
</feature>
<keyword evidence="1" id="KW-0732">Signal</keyword>
<dbReference type="RefSeq" id="WP_190885457.1">
    <property type="nucleotide sequence ID" value="NZ_JACWZY010000002.1"/>
</dbReference>
<keyword evidence="3" id="KW-1185">Reference proteome</keyword>
<accession>A0A926XUA9</accession>
<dbReference type="EMBL" id="JACWZY010000002">
    <property type="protein sequence ID" value="MBD2699601.1"/>
    <property type="molecule type" value="Genomic_DNA"/>
</dbReference>
<evidence type="ECO:0000256" key="1">
    <source>
        <dbReference type="SAM" id="SignalP"/>
    </source>
</evidence>
<dbReference type="AlphaFoldDB" id="A0A926XUA9"/>
<proteinExistence type="predicted"/>
<dbReference type="Pfam" id="PF12779">
    <property type="entry name" value="WXXGXW"/>
    <property type="match status" value="2"/>
</dbReference>
<gene>
    <name evidence="2" type="ORF">IC229_03060</name>
</gene>
<evidence type="ECO:0000313" key="2">
    <source>
        <dbReference type="EMBL" id="MBD2699601.1"/>
    </source>
</evidence>
<evidence type="ECO:0000313" key="3">
    <source>
        <dbReference type="Proteomes" id="UP000598820"/>
    </source>
</evidence>
<feature type="signal peptide" evidence="1">
    <location>
        <begin position="1"/>
        <end position="28"/>
    </location>
</feature>
<name>A0A926XUA9_9BACT</name>
<protein>
    <submittedName>
        <fullName evidence="2">YXWGXW repeat-containing protein</fullName>
    </submittedName>
</protein>
<dbReference type="Proteomes" id="UP000598820">
    <property type="component" value="Unassembled WGS sequence"/>
</dbReference>
<reference evidence="2" key="1">
    <citation type="submission" date="2020-09" db="EMBL/GenBank/DDBJ databases">
        <authorList>
            <person name="Kim M.K."/>
        </authorList>
    </citation>
    <scope>NUCLEOTIDE SEQUENCE</scope>
    <source>
        <strain evidence="2">BT702</strain>
    </source>
</reference>
<organism evidence="2 3">
    <name type="scientific">Spirosoma profusum</name>
    <dbReference type="NCBI Taxonomy" id="2771354"/>
    <lineage>
        <taxon>Bacteria</taxon>
        <taxon>Pseudomonadati</taxon>
        <taxon>Bacteroidota</taxon>
        <taxon>Cytophagia</taxon>
        <taxon>Cytophagales</taxon>
        <taxon>Cytophagaceae</taxon>
        <taxon>Spirosoma</taxon>
    </lineage>
</organism>